<feature type="signal peptide" evidence="1">
    <location>
        <begin position="1"/>
        <end position="21"/>
    </location>
</feature>
<evidence type="ECO:0000313" key="2">
    <source>
        <dbReference type="EMBL" id="EPB73734.1"/>
    </source>
</evidence>
<keyword evidence="1" id="KW-0732">Signal</keyword>
<evidence type="ECO:0000313" key="3">
    <source>
        <dbReference type="Proteomes" id="UP000054495"/>
    </source>
</evidence>
<dbReference type="Proteomes" id="UP000054495">
    <property type="component" value="Unassembled WGS sequence"/>
</dbReference>
<organism evidence="2 3">
    <name type="scientific">Ancylostoma ceylanicum</name>
    <dbReference type="NCBI Taxonomy" id="53326"/>
    <lineage>
        <taxon>Eukaryota</taxon>
        <taxon>Metazoa</taxon>
        <taxon>Ecdysozoa</taxon>
        <taxon>Nematoda</taxon>
        <taxon>Chromadorea</taxon>
        <taxon>Rhabditida</taxon>
        <taxon>Rhabditina</taxon>
        <taxon>Rhabditomorpha</taxon>
        <taxon>Strongyloidea</taxon>
        <taxon>Ancylostomatidae</taxon>
        <taxon>Ancylostomatinae</taxon>
        <taxon>Ancylostoma</taxon>
    </lineage>
</organism>
<keyword evidence="3" id="KW-1185">Reference proteome</keyword>
<proteinExistence type="predicted"/>
<dbReference type="AlphaFoldDB" id="A0A0D6LPD1"/>
<protein>
    <submittedName>
        <fullName evidence="2">Uncharacterized protein</fullName>
    </submittedName>
</protein>
<feature type="chain" id="PRO_5002307093" evidence="1">
    <location>
        <begin position="22"/>
        <end position="82"/>
    </location>
</feature>
<sequence>MVPRRIFVLFALLCLLPKIHGSEGSVAGCAEPTTSASGDSPPPDDYPDLASLTVLTKLIRGQECQIVQDIATYATIRIIMHG</sequence>
<evidence type="ECO:0000256" key="1">
    <source>
        <dbReference type="SAM" id="SignalP"/>
    </source>
</evidence>
<name>A0A0D6LPD1_9BILA</name>
<gene>
    <name evidence="2" type="ORF">ANCCEY_07171</name>
</gene>
<accession>A0A0D6LPD1</accession>
<dbReference type="EMBL" id="KE124973">
    <property type="protein sequence ID" value="EPB73734.1"/>
    <property type="molecule type" value="Genomic_DNA"/>
</dbReference>
<reference evidence="2 3" key="1">
    <citation type="submission" date="2013-05" db="EMBL/GenBank/DDBJ databases">
        <title>Draft genome of the parasitic nematode Anyclostoma ceylanicum.</title>
        <authorList>
            <person name="Mitreva M."/>
        </authorList>
    </citation>
    <scope>NUCLEOTIDE SEQUENCE [LARGE SCALE GENOMIC DNA]</scope>
</reference>